<dbReference type="PROSITE" id="PS00018">
    <property type="entry name" value="EF_HAND_1"/>
    <property type="match status" value="3"/>
</dbReference>
<protein>
    <submittedName>
        <fullName evidence="4">EF hand</fullName>
    </submittedName>
</protein>
<dbReference type="InterPro" id="IPR011992">
    <property type="entry name" value="EF-hand-dom_pair"/>
</dbReference>
<dbReference type="InterPro" id="IPR018247">
    <property type="entry name" value="EF_Hand_1_Ca_BS"/>
</dbReference>
<feature type="compositionally biased region" description="Polar residues" evidence="1">
    <location>
        <begin position="253"/>
        <end position="263"/>
    </location>
</feature>
<name>A0A5C5ZSS9_9BACT</name>
<evidence type="ECO:0000313" key="4">
    <source>
        <dbReference type="EMBL" id="TWT90592.1"/>
    </source>
</evidence>
<dbReference type="Pfam" id="PF13202">
    <property type="entry name" value="EF-hand_5"/>
    <property type="match status" value="2"/>
</dbReference>
<dbReference type="SUPFAM" id="SSF47473">
    <property type="entry name" value="EF-hand"/>
    <property type="match status" value="1"/>
</dbReference>
<feature type="compositionally biased region" description="Basic and acidic residues" evidence="1">
    <location>
        <begin position="213"/>
        <end position="252"/>
    </location>
</feature>
<feature type="compositionally biased region" description="Basic and acidic residues" evidence="1">
    <location>
        <begin position="159"/>
        <end position="182"/>
    </location>
</feature>
<dbReference type="EMBL" id="SJPQ01000001">
    <property type="protein sequence ID" value="TWT90592.1"/>
    <property type="molecule type" value="Genomic_DNA"/>
</dbReference>
<organism evidence="4 5">
    <name type="scientific">Pseudobythopirellula maris</name>
    <dbReference type="NCBI Taxonomy" id="2527991"/>
    <lineage>
        <taxon>Bacteria</taxon>
        <taxon>Pseudomonadati</taxon>
        <taxon>Planctomycetota</taxon>
        <taxon>Planctomycetia</taxon>
        <taxon>Pirellulales</taxon>
        <taxon>Lacipirellulaceae</taxon>
        <taxon>Pseudobythopirellula</taxon>
    </lineage>
</organism>
<dbReference type="Gene3D" id="1.10.238.10">
    <property type="entry name" value="EF-hand"/>
    <property type="match status" value="1"/>
</dbReference>
<feature type="compositionally biased region" description="Low complexity" evidence="1">
    <location>
        <begin position="203"/>
        <end position="212"/>
    </location>
</feature>
<dbReference type="GO" id="GO:0005509">
    <property type="term" value="F:calcium ion binding"/>
    <property type="evidence" value="ECO:0007669"/>
    <property type="project" value="InterPro"/>
</dbReference>
<sequence precursor="true">MKKFSLYRLLGLLVLAAFVAAPVDAQPPGRGGPRGGGDGEQSQQDDGPRGPRGRGGRPSWGGPPGGGDDADRGERRRRGGDNGGERGGRGRGGDREGRGGRGGPGGGFLSRFDKNGDGNLSPDEVQGRMQRMVEGAALSAGLKPGQPWPIAKLEAAMSAERERREAERDEARAAVQEWREGAEPMAFAPPEGPPTVAAFGEEPTTTNNARPAAARDQDRNQDRGDDGRGNERERGRFSRRRGSDEQADRGGNRSDSQASTASRSYRFLSPAERLPQGAPAWFTQKDRDGDGQVAMHEYARSWSDREVDRFYAYDKNSDGVIDAAEVASDSSRR</sequence>
<dbReference type="AlphaFoldDB" id="A0A5C5ZSS9"/>
<keyword evidence="2" id="KW-0732">Signal</keyword>
<feature type="compositionally biased region" description="Gly residues" evidence="1">
    <location>
        <begin position="29"/>
        <end position="39"/>
    </location>
</feature>
<keyword evidence="5" id="KW-1185">Reference proteome</keyword>
<gene>
    <name evidence="4" type="ORF">Mal64_09860</name>
</gene>
<feature type="compositionally biased region" description="Gly residues" evidence="1">
    <location>
        <begin position="56"/>
        <end position="67"/>
    </location>
</feature>
<dbReference type="OrthoDB" id="287435at2"/>
<evidence type="ECO:0000256" key="2">
    <source>
        <dbReference type="SAM" id="SignalP"/>
    </source>
</evidence>
<feature type="compositionally biased region" description="Basic and acidic residues" evidence="1">
    <location>
        <begin position="69"/>
        <end position="99"/>
    </location>
</feature>
<comment type="caution">
    <text evidence="4">The sequence shown here is derived from an EMBL/GenBank/DDBJ whole genome shotgun (WGS) entry which is preliminary data.</text>
</comment>
<proteinExistence type="predicted"/>
<feature type="signal peptide" evidence="2">
    <location>
        <begin position="1"/>
        <end position="25"/>
    </location>
</feature>
<feature type="domain" description="EF-hand" evidence="3">
    <location>
        <begin position="108"/>
        <end position="135"/>
    </location>
</feature>
<evidence type="ECO:0000259" key="3">
    <source>
        <dbReference type="PROSITE" id="PS50222"/>
    </source>
</evidence>
<evidence type="ECO:0000256" key="1">
    <source>
        <dbReference type="SAM" id="MobiDB-lite"/>
    </source>
</evidence>
<reference evidence="4 5" key="1">
    <citation type="submission" date="2019-02" db="EMBL/GenBank/DDBJ databases">
        <title>Deep-cultivation of Planctomycetes and their phenomic and genomic characterization uncovers novel biology.</title>
        <authorList>
            <person name="Wiegand S."/>
            <person name="Jogler M."/>
            <person name="Boedeker C."/>
            <person name="Pinto D."/>
            <person name="Vollmers J."/>
            <person name="Rivas-Marin E."/>
            <person name="Kohn T."/>
            <person name="Peeters S.H."/>
            <person name="Heuer A."/>
            <person name="Rast P."/>
            <person name="Oberbeckmann S."/>
            <person name="Bunk B."/>
            <person name="Jeske O."/>
            <person name="Meyerdierks A."/>
            <person name="Storesund J.E."/>
            <person name="Kallscheuer N."/>
            <person name="Luecker S."/>
            <person name="Lage O.M."/>
            <person name="Pohl T."/>
            <person name="Merkel B.J."/>
            <person name="Hornburger P."/>
            <person name="Mueller R.-W."/>
            <person name="Bruemmer F."/>
            <person name="Labrenz M."/>
            <person name="Spormann A.M."/>
            <person name="Op Den Camp H."/>
            <person name="Overmann J."/>
            <person name="Amann R."/>
            <person name="Jetten M.S.M."/>
            <person name="Mascher T."/>
            <person name="Medema M.H."/>
            <person name="Devos D.P."/>
            <person name="Kaster A.-K."/>
            <person name="Ovreas L."/>
            <person name="Rohde M."/>
            <person name="Galperin M.Y."/>
            <person name="Jogler C."/>
        </authorList>
    </citation>
    <scope>NUCLEOTIDE SEQUENCE [LARGE SCALE GENOMIC DNA]</scope>
    <source>
        <strain evidence="4 5">Mal64</strain>
    </source>
</reference>
<evidence type="ECO:0000313" key="5">
    <source>
        <dbReference type="Proteomes" id="UP000315440"/>
    </source>
</evidence>
<feature type="region of interest" description="Disordered" evidence="1">
    <location>
        <begin position="22"/>
        <end position="289"/>
    </location>
</feature>
<dbReference type="RefSeq" id="WP_146398746.1">
    <property type="nucleotide sequence ID" value="NZ_SJPQ01000001.1"/>
</dbReference>
<feature type="chain" id="PRO_5022899810" evidence="2">
    <location>
        <begin position="26"/>
        <end position="333"/>
    </location>
</feature>
<dbReference type="Proteomes" id="UP000315440">
    <property type="component" value="Unassembled WGS sequence"/>
</dbReference>
<accession>A0A5C5ZSS9</accession>
<dbReference type="PROSITE" id="PS50222">
    <property type="entry name" value="EF_HAND_2"/>
    <property type="match status" value="1"/>
</dbReference>
<dbReference type="InterPro" id="IPR002048">
    <property type="entry name" value="EF_hand_dom"/>
</dbReference>